<proteinExistence type="predicted"/>
<dbReference type="AlphaFoldDB" id="F2UHX2"/>
<feature type="region of interest" description="Disordered" evidence="1">
    <location>
        <begin position="1"/>
        <end position="40"/>
    </location>
</feature>
<keyword evidence="3" id="KW-1185">Reference proteome</keyword>
<dbReference type="KEGG" id="sre:PTSG_08072"/>
<accession>F2UHX2</accession>
<feature type="compositionally biased region" description="Low complexity" evidence="1">
    <location>
        <begin position="250"/>
        <end position="272"/>
    </location>
</feature>
<dbReference type="RefSeq" id="XP_004991093.1">
    <property type="nucleotide sequence ID" value="XM_004991036.1"/>
</dbReference>
<dbReference type="GeneID" id="16071655"/>
<evidence type="ECO:0000313" key="3">
    <source>
        <dbReference type="Proteomes" id="UP000007799"/>
    </source>
</evidence>
<feature type="region of interest" description="Disordered" evidence="1">
    <location>
        <begin position="174"/>
        <end position="294"/>
    </location>
</feature>
<dbReference type="InParanoid" id="F2UHX2"/>
<protein>
    <submittedName>
        <fullName evidence="2">Uncharacterized protein</fullName>
    </submittedName>
</protein>
<feature type="compositionally biased region" description="Basic and acidic residues" evidence="1">
    <location>
        <begin position="19"/>
        <end position="37"/>
    </location>
</feature>
<evidence type="ECO:0000313" key="2">
    <source>
        <dbReference type="EMBL" id="EGD76721.1"/>
    </source>
</evidence>
<evidence type="ECO:0000256" key="1">
    <source>
        <dbReference type="SAM" id="MobiDB-lite"/>
    </source>
</evidence>
<organism evidence="3">
    <name type="scientific">Salpingoeca rosetta (strain ATCC 50818 / BSB-021)</name>
    <dbReference type="NCBI Taxonomy" id="946362"/>
    <lineage>
        <taxon>Eukaryota</taxon>
        <taxon>Choanoflagellata</taxon>
        <taxon>Craspedida</taxon>
        <taxon>Salpingoecidae</taxon>
        <taxon>Salpingoeca</taxon>
    </lineage>
</organism>
<name>F2UHX2_SALR5</name>
<reference evidence="2" key="1">
    <citation type="submission" date="2009-08" db="EMBL/GenBank/DDBJ databases">
        <title>Annotation of Salpingoeca rosetta.</title>
        <authorList>
            <consortium name="The Broad Institute Genome Sequencing Platform"/>
            <person name="Russ C."/>
            <person name="Cuomo C."/>
            <person name="Burger G."/>
            <person name="Gray M.W."/>
            <person name="Holland P.W.H."/>
            <person name="King N."/>
            <person name="Lang F.B.F."/>
            <person name="Roger A.J."/>
            <person name="Ruiz-Trillo I."/>
            <person name="Young S.K."/>
            <person name="Zeng Q."/>
            <person name="Gargeya S."/>
            <person name="Alvarado L."/>
            <person name="Berlin A."/>
            <person name="Chapman S.B."/>
            <person name="Chen Z."/>
            <person name="Freedman E."/>
            <person name="Gellesch M."/>
            <person name="Goldberg J."/>
            <person name="Griggs A."/>
            <person name="Gujja S."/>
            <person name="Heilman E."/>
            <person name="Heiman D."/>
            <person name="Howarth C."/>
            <person name="Mehta T."/>
            <person name="Neiman D."/>
            <person name="Pearson M."/>
            <person name="Roberts A."/>
            <person name="Saif S."/>
            <person name="Shea T."/>
            <person name="Shenoy N."/>
            <person name="Sisk P."/>
            <person name="Stolte C."/>
            <person name="Sykes S."/>
            <person name="White J."/>
            <person name="Yandava C."/>
            <person name="Haas B."/>
            <person name="Nusbaum C."/>
            <person name="Birren B."/>
        </authorList>
    </citation>
    <scope>NUCLEOTIDE SEQUENCE [LARGE SCALE GENOMIC DNA]</scope>
    <source>
        <strain evidence="2">ATCC 50818</strain>
    </source>
</reference>
<dbReference type="Proteomes" id="UP000007799">
    <property type="component" value="Unassembled WGS sequence"/>
</dbReference>
<feature type="compositionally biased region" description="Low complexity" evidence="1">
    <location>
        <begin position="279"/>
        <end position="294"/>
    </location>
</feature>
<gene>
    <name evidence="2" type="ORF">PTSG_08072</name>
</gene>
<feature type="compositionally biased region" description="Polar residues" evidence="1">
    <location>
        <begin position="1"/>
        <end position="10"/>
    </location>
</feature>
<feature type="compositionally biased region" description="Low complexity" evidence="1">
    <location>
        <begin position="180"/>
        <end position="201"/>
    </location>
</feature>
<dbReference type="EMBL" id="GL832975">
    <property type="protein sequence ID" value="EGD76721.1"/>
    <property type="molecule type" value="Genomic_DNA"/>
</dbReference>
<sequence>MSDASSSGNETGDEIAVAKAREETQKEQKPTRADGVTKKAKVGEMPQWTFDEYDNLLSYLLPSLQLLQQQGALLDPRTRTNLDLQGKVSFALSACTVKTFEDRLRSRAYPNALTAIADVRRILATTHRFTTLSQDHRDLLHRFGRVLDDSILNRDFDKLKVFLQAEQLRVQSVARRRASTAHQTTASSSTSSTGTTSDHASMAVGGGGGDDGDDEADSDEDGRRGDDSGGGGDGGDENDGDASGTRKKSSSGGRAKPETAAATATAATASTTEKQAPLAAATTAAQTTTTTLGG</sequence>
<feature type="compositionally biased region" description="Acidic residues" evidence="1">
    <location>
        <begin position="210"/>
        <end position="220"/>
    </location>
</feature>